<comment type="subcellular location">
    <subcellularLocation>
        <location evidence="1">Cytoplasm</location>
    </subcellularLocation>
</comment>
<accession>A0AA35RIK6</accession>
<comment type="caution">
    <text evidence="11">The sequence shown here is derived from an EMBL/GenBank/DDBJ whole genome shotgun (WGS) entry which is preliminary data.</text>
</comment>
<reference evidence="11" key="1">
    <citation type="submission" date="2023-03" db="EMBL/GenBank/DDBJ databases">
        <authorList>
            <person name="Steffen K."/>
            <person name="Cardenas P."/>
        </authorList>
    </citation>
    <scope>NUCLEOTIDE SEQUENCE</scope>
</reference>
<dbReference type="AlphaFoldDB" id="A0AA35RIK6"/>
<keyword evidence="12" id="KW-1185">Reference proteome</keyword>
<evidence type="ECO:0000256" key="5">
    <source>
        <dbReference type="ARBA" id="ARBA00022763"/>
    </source>
</evidence>
<keyword evidence="9" id="KW-0238">DNA-binding</keyword>
<keyword evidence="2" id="KW-0963">Cytoplasm</keyword>
<sequence>MQPTLVVREACEHNLRAVSLDLPHESLVAFSGPSGSGKTSLVLDTIYAEARRRFLAALDQEVAGARCACPRPASSTA</sequence>
<organism evidence="11 12">
    <name type="scientific">Geodia barretti</name>
    <name type="common">Barrett's horny sponge</name>
    <dbReference type="NCBI Taxonomy" id="519541"/>
    <lineage>
        <taxon>Eukaryota</taxon>
        <taxon>Metazoa</taxon>
        <taxon>Porifera</taxon>
        <taxon>Demospongiae</taxon>
        <taxon>Heteroscleromorpha</taxon>
        <taxon>Tetractinellida</taxon>
        <taxon>Astrophorina</taxon>
        <taxon>Geodiidae</taxon>
        <taxon>Geodia</taxon>
    </lineage>
</organism>
<dbReference type="GO" id="GO:0005524">
    <property type="term" value="F:ATP binding"/>
    <property type="evidence" value="ECO:0007669"/>
    <property type="project" value="UniProtKB-KW"/>
</dbReference>
<gene>
    <name evidence="11" type="ORF">GBAR_LOCUS7820</name>
</gene>
<protein>
    <submittedName>
        <fullName evidence="11">UvrABC system protein A</fullName>
    </submittedName>
</protein>
<evidence type="ECO:0000256" key="10">
    <source>
        <dbReference type="ARBA" id="ARBA00023204"/>
    </source>
</evidence>
<evidence type="ECO:0000313" key="12">
    <source>
        <dbReference type="Proteomes" id="UP001174909"/>
    </source>
</evidence>
<evidence type="ECO:0000256" key="6">
    <source>
        <dbReference type="ARBA" id="ARBA00022769"/>
    </source>
</evidence>
<keyword evidence="10" id="KW-0234">DNA repair</keyword>
<evidence type="ECO:0000256" key="1">
    <source>
        <dbReference type="ARBA" id="ARBA00004496"/>
    </source>
</evidence>
<keyword evidence="7" id="KW-0067">ATP-binding</keyword>
<evidence type="ECO:0000256" key="7">
    <source>
        <dbReference type="ARBA" id="ARBA00022840"/>
    </source>
</evidence>
<evidence type="ECO:0000256" key="4">
    <source>
        <dbReference type="ARBA" id="ARBA00022741"/>
    </source>
</evidence>
<dbReference type="GO" id="GO:0003677">
    <property type="term" value="F:DNA binding"/>
    <property type="evidence" value="ECO:0007669"/>
    <property type="project" value="UniProtKB-KW"/>
</dbReference>
<keyword evidence="6" id="KW-0228">DNA excision</keyword>
<dbReference type="PANTHER" id="PTHR43152:SF3">
    <property type="entry name" value="UVRABC SYSTEM PROTEIN A"/>
    <property type="match status" value="1"/>
</dbReference>
<keyword evidence="4" id="KW-0547">Nucleotide-binding</keyword>
<evidence type="ECO:0000313" key="11">
    <source>
        <dbReference type="EMBL" id="CAI8012185.1"/>
    </source>
</evidence>
<dbReference type="SUPFAM" id="SSF52540">
    <property type="entry name" value="P-loop containing nucleoside triphosphate hydrolases"/>
    <property type="match status" value="1"/>
</dbReference>
<dbReference type="Proteomes" id="UP001174909">
    <property type="component" value="Unassembled WGS sequence"/>
</dbReference>
<keyword evidence="5" id="KW-0227">DNA damage</keyword>
<evidence type="ECO:0000256" key="8">
    <source>
        <dbReference type="ARBA" id="ARBA00022881"/>
    </source>
</evidence>
<keyword evidence="3" id="KW-0677">Repeat</keyword>
<dbReference type="GO" id="GO:0004518">
    <property type="term" value="F:nuclease activity"/>
    <property type="evidence" value="ECO:0007669"/>
    <property type="project" value="UniProtKB-KW"/>
</dbReference>
<evidence type="ECO:0000256" key="9">
    <source>
        <dbReference type="ARBA" id="ARBA00023125"/>
    </source>
</evidence>
<dbReference type="Gene3D" id="3.40.50.300">
    <property type="entry name" value="P-loop containing nucleotide triphosphate hydrolases"/>
    <property type="match status" value="1"/>
</dbReference>
<evidence type="ECO:0000256" key="3">
    <source>
        <dbReference type="ARBA" id="ARBA00022737"/>
    </source>
</evidence>
<dbReference type="GO" id="GO:0005737">
    <property type="term" value="C:cytoplasm"/>
    <property type="evidence" value="ECO:0007669"/>
    <property type="project" value="UniProtKB-SubCell"/>
</dbReference>
<keyword evidence="8" id="KW-0267">Excision nuclease</keyword>
<dbReference type="InterPro" id="IPR027417">
    <property type="entry name" value="P-loop_NTPase"/>
</dbReference>
<proteinExistence type="predicted"/>
<dbReference type="EMBL" id="CASHTH010001168">
    <property type="protein sequence ID" value="CAI8012185.1"/>
    <property type="molecule type" value="Genomic_DNA"/>
</dbReference>
<dbReference type="GO" id="GO:0006281">
    <property type="term" value="P:DNA repair"/>
    <property type="evidence" value="ECO:0007669"/>
    <property type="project" value="UniProtKB-KW"/>
</dbReference>
<name>A0AA35RIK6_GEOBA</name>
<evidence type="ECO:0000256" key="2">
    <source>
        <dbReference type="ARBA" id="ARBA00022490"/>
    </source>
</evidence>
<dbReference type="PANTHER" id="PTHR43152">
    <property type="entry name" value="UVRABC SYSTEM PROTEIN A"/>
    <property type="match status" value="1"/>
</dbReference>